<dbReference type="PANTHER" id="PTHR26379">
    <property type="entry name" value="BTB/POZ AND MATH DOMAIN-CONTAINING PROTEIN 1"/>
    <property type="match status" value="1"/>
</dbReference>
<proteinExistence type="inferred from homology"/>
<dbReference type="OrthoDB" id="657261at2759"/>
<evidence type="ECO:0000259" key="4">
    <source>
        <dbReference type="PROSITE" id="PS50144"/>
    </source>
</evidence>
<dbReference type="PROSITE" id="PS50144">
    <property type="entry name" value="MATH"/>
    <property type="match status" value="1"/>
</dbReference>
<dbReference type="Proteomes" id="UP000623129">
    <property type="component" value="Unassembled WGS sequence"/>
</dbReference>
<dbReference type="InterPro" id="IPR000210">
    <property type="entry name" value="BTB/POZ_dom"/>
</dbReference>
<organism evidence="5 6">
    <name type="scientific">Carex littledalei</name>
    <dbReference type="NCBI Taxonomy" id="544730"/>
    <lineage>
        <taxon>Eukaryota</taxon>
        <taxon>Viridiplantae</taxon>
        <taxon>Streptophyta</taxon>
        <taxon>Embryophyta</taxon>
        <taxon>Tracheophyta</taxon>
        <taxon>Spermatophyta</taxon>
        <taxon>Magnoliopsida</taxon>
        <taxon>Liliopsida</taxon>
        <taxon>Poales</taxon>
        <taxon>Cyperaceae</taxon>
        <taxon>Cyperoideae</taxon>
        <taxon>Cariceae</taxon>
        <taxon>Carex</taxon>
        <taxon>Carex subgen. Euthyceras</taxon>
    </lineage>
</organism>
<dbReference type="GO" id="GO:0016567">
    <property type="term" value="P:protein ubiquitination"/>
    <property type="evidence" value="ECO:0007669"/>
    <property type="project" value="InterPro"/>
</dbReference>
<dbReference type="InterPro" id="IPR011333">
    <property type="entry name" value="SKP1/BTB/POZ_sf"/>
</dbReference>
<keyword evidence="6" id="KW-1185">Reference proteome</keyword>
<dbReference type="SUPFAM" id="SSF49599">
    <property type="entry name" value="TRAF domain-like"/>
    <property type="match status" value="1"/>
</dbReference>
<evidence type="ECO:0000313" key="6">
    <source>
        <dbReference type="Proteomes" id="UP000623129"/>
    </source>
</evidence>
<dbReference type="PANTHER" id="PTHR26379:SF187">
    <property type="entry name" value="OS07G0655300 PROTEIN"/>
    <property type="match status" value="1"/>
</dbReference>
<protein>
    <submittedName>
        <fullName evidence="5">Uncharacterized protein</fullName>
    </submittedName>
</protein>
<evidence type="ECO:0000256" key="2">
    <source>
        <dbReference type="ARBA" id="ARBA00010846"/>
    </source>
</evidence>
<comment type="pathway">
    <text evidence="1">Protein modification; protein ubiquitination.</text>
</comment>
<evidence type="ECO:0000313" key="5">
    <source>
        <dbReference type="EMBL" id="KAF3339061.1"/>
    </source>
</evidence>
<dbReference type="CDD" id="cd00121">
    <property type="entry name" value="MATH"/>
    <property type="match status" value="1"/>
</dbReference>
<reference evidence="5" key="1">
    <citation type="submission" date="2020-01" db="EMBL/GenBank/DDBJ databases">
        <title>Genome sequence of Kobresia littledalei, the first chromosome-level genome in the family Cyperaceae.</title>
        <authorList>
            <person name="Qu G."/>
        </authorList>
    </citation>
    <scope>NUCLEOTIDE SEQUENCE</scope>
    <source>
        <strain evidence="5">C.B.Clarke</strain>
        <tissue evidence="5">Leaf</tissue>
    </source>
</reference>
<dbReference type="InterPro" id="IPR056423">
    <property type="entry name" value="BACK_BPM_SPOP"/>
</dbReference>
<dbReference type="AlphaFoldDB" id="A0A833RH97"/>
<dbReference type="SMART" id="SM00061">
    <property type="entry name" value="MATH"/>
    <property type="match status" value="1"/>
</dbReference>
<evidence type="ECO:0000256" key="1">
    <source>
        <dbReference type="ARBA" id="ARBA00004906"/>
    </source>
</evidence>
<dbReference type="InterPro" id="IPR002083">
    <property type="entry name" value="MATH/TRAF_dom"/>
</dbReference>
<accession>A0A833RH97</accession>
<feature type="domain" description="MATH" evidence="4">
    <location>
        <begin position="26"/>
        <end position="154"/>
    </location>
</feature>
<dbReference type="EMBL" id="SWLB01000004">
    <property type="protein sequence ID" value="KAF3339061.1"/>
    <property type="molecule type" value="Genomic_DNA"/>
</dbReference>
<dbReference type="InterPro" id="IPR045005">
    <property type="entry name" value="BPM1-6"/>
</dbReference>
<dbReference type="Pfam" id="PF00651">
    <property type="entry name" value="BTB"/>
    <property type="match status" value="1"/>
</dbReference>
<feature type="domain" description="BTB" evidence="3">
    <location>
        <begin position="190"/>
        <end position="257"/>
    </location>
</feature>
<dbReference type="PROSITE" id="PS50097">
    <property type="entry name" value="BTB"/>
    <property type="match status" value="1"/>
</dbReference>
<dbReference type="Pfam" id="PF22486">
    <property type="entry name" value="MATH_2"/>
    <property type="match status" value="1"/>
</dbReference>
<dbReference type="SUPFAM" id="SSF54695">
    <property type="entry name" value="POZ domain"/>
    <property type="match status" value="1"/>
</dbReference>
<dbReference type="Gene3D" id="3.30.710.10">
    <property type="entry name" value="Potassium Channel Kv1.1, Chain A"/>
    <property type="match status" value="1"/>
</dbReference>
<sequence length="359" mass="40244">MCYIYLYTICNSTPQLRSVSCVSTTTGVHHFEIRNYSLTKGRGVGKTIHSTTFTVGEHDWRIKCYLDGDKHESSDCISVFLLYCPKSDEKARVKFTLSLLDQATGTAQNRPCYTSEKLFSSSDKDWGWTKFITRNVLEASSCLRNDILTIICNVTIIGEPQTYDSRVPPIVKPSILYKQLGTLLSVEKGADINFEVDGRSFPAHRSVVAASSPVLRSQLSDLMKEAKEQLIKITDIDAPVFEALLLYIYTDNLPEIKTLTDIEMARHLLLAADRFALDKLRRSCEKKLCEGLDVRNVCTALALADQQSLSTLKSACLQYLSSPKVLLSSMATDGFIHMVKCCPTIAKEIFNNINFSEFK</sequence>
<dbReference type="Pfam" id="PF24570">
    <property type="entry name" value="BACK_BPM_SPOP"/>
    <property type="match status" value="1"/>
</dbReference>
<name>A0A833RH97_9POAL</name>
<dbReference type="Gene3D" id="1.25.40.420">
    <property type="match status" value="1"/>
</dbReference>
<dbReference type="Gene3D" id="2.60.210.10">
    <property type="entry name" value="Apoptosis, Tumor Necrosis Factor Receptor Associated Protein 2, Chain A"/>
    <property type="match status" value="1"/>
</dbReference>
<comment type="caution">
    <text evidence="5">The sequence shown here is derived from an EMBL/GenBank/DDBJ whole genome shotgun (WGS) entry which is preliminary data.</text>
</comment>
<comment type="similarity">
    <text evidence="2">Belongs to the Tdpoz family.</text>
</comment>
<evidence type="ECO:0000259" key="3">
    <source>
        <dbReference type="PROSITE" id="PS50097"/>
    </source>
</evidence>
<gene>
    <name evidence="5" type="ORF">FCM35_KLT16532</name>
</gene>
<dbReference type="SMART" id="SM00225">
    <property type="entry name" value="BTB"/>
    <property type="match status" value="1"/>
</dbReference>
<dbReference type="InterPro" id="IPR008974">
    <property type="entry name" value="TRAF-like"/>
</dbReference>